<dbReference type="EMBL" id="JACIEJ010000004">
    <property type="protein sequence ID" value="MBB3985515.1"/>
    <property type="molecule type" value="Genomic_DNA"/>
</dbReference>
<evidence type="ECO:0000313" key="1">
    <source>
        <dbReference type="EMBL" id="MBB3985515.1"/>
    </source>
</evidence>
<reference evidence="1 2" key="1">
    <citation type="submission" date="2020-08" db="EMBL/GenBank/DDBJ databases">
        <title>Genomic Encyclopedia of Type Strains, Phase IV (KMG-IV): sequencing the most valuable type-strain genomes for metagenomic binning, comparative biology and taxonomic classification.</title>
        <authorList>
            <person name="Goeker M."/>
        </authorList>
    </citation>
    <scope>NUCLEOTIDE SEQUENCE [LARGE SCALE GENOMIC DNA]</scope>
    <source>
        <strain evidence="1 2">DSM 102235</strain>
    </source>
</reference>
<dbReference type="AlphaFoldDB" id="A0A7W6DRU8"/>
<sequence length="51" mass="5616">MTQSPNHYDQDAPTRQAHTLFPATLADIRLPRVGGTDPTRLSLLATVFRAP</sequence>
<protein>
    <submittedName>
        <fullName evidence="1">Uncharacterized protein</fullName>
    </submittedName>
</protein>
<evidence type="ECO:0000313" key="2">
    <source>
        <dbReference type="Proteomes" id="UP000541426"/>
    </source>
</evidence>
<name>A0A7W6DRU8_9RHOB</name>
<dbReference type="RefSeq" id="WP_344716909.1">
    <property type="nucleotide sequence ID" value="NZ_BAABBZ010000018.1"/>
</dbReference>
<accession>A0A7W6DRU8</accession>
<gene>
    <name evidence="1" type="ORF">GGQ68_001848</name>
</gene>
<organism evidence="1 2">
    <name type="scientific">Sagittula marina</name>
    <dbReference type="NCBI Taxonomy" id="943940"/>
    <lineage>
        <taxon>Bacteria</taxon>
        <taxon>Pseudomonadati</taxon>
        <taxon>Pseudomonadota</taxon>
        <taxon>Alphaproteobacteria</taxon>
        <taxon>Rhodobacterales</taxon>
        <taxon>Roseobacteraceae</taxon>
        <taxon>Sagittula</taxon>
    </lineage>
</organism>
<keyword evidence="2" id="KW-1185">Reference proteome</keyword>
<dbReference type="Proteomes" id="UP000541426">
    <property type="component" value="Unassembled WGS sequence"/>
</dbReference>
<comment type="caution">
    <text evidence="1">The sequence shown here is derived from an EMBL/GenBank/DDBJ whole genome shotgun (WGS) entry which is preliminary data.</text>
</comment>
<proteinExistence type="predicted"/>